<name>A0AAD9NWY6_RIDPI</name>
<evidence type="ECO:0000313" key="3">
    <source>
        <dbReference type="EMBL" id="KAK2183969.1"/>
    </source>
</evidence>
<feature type="region of interest" description="Disordered" evidence="1">
    <location>
        <begin position="170"/>
        <end position="288"/>
    </location>
</feature>
<dbReference type="InterPro" id="IPR013087">
    <property type="entry name" value="Znf_C2H2_type"/>
</dbReference>
<evidence type="ECO:0000259" key="2">
    <source>
        <dbReference type="PROSITE" id="PS00028"/>
    </source>
</evidence>
<feature type="compositionally biased region" description="Polar residues" evidence="1">
    <location>
        <begin position="278"/>
        <end position="288"/>
    </location>
</feature>
<accession>A0AAD9NWY6</accession>
<dbReference type="AlphaFoldDB" id="A0AAD9NWY6"/>
<feature type="compositionally biased region" description="Polar residues" evidence="1">
    <location>
        <begin position="179"/>
        <end position="191"/>
    </location>
</feature>
<gene>
    <name evidence="3" type="ORF">NP493_288g00022</name>
</gene>
<proteinExistence type="predicted"/>
<feature type="domain" description="C2H2-type" evidence="2">
    <location>
        <begin position="412"/>
        <end position="434"/>
    </location>
</feature>
<feature type="domain" description="C2H2-type" evidence="2">
    <location>
        <begin position="451"/>
        <end position="471"/>
    </location>
</feature>
<comment type="caution">
    <text evidence="3">The sequence shown here is derived from an EMBL/GenBank/DDBJ whole genome shotgun (WGS) entry which is preliminary data.</text>
</comment>
<sequence length="577" mass="63559">MARQIWPPPVTLVDYNGPYPKQQLEEARRILIRSLTHPVSDLLDRLKPRLGLDSFRHGLAQKPPAVRKPPELVVDAQQQNVQPTATPVNVNNFLGHVGSINIVQSGRTSVSPVASRTSYSRSNLHMLTSPSADTSLNDSSYHLDTLFHESPDKGYVTSAQPPRALDVVESASNKKLKAGSSQQEVNASQSAAPEAAGVNTSPDCTSHTSGSLQEGNKAVMASSSKESLSSSSDESQDETSVPASSSKDGNASASTSSSKSIQKTPLSTVARSPMAAASTKSTTSKPEGSTTFTIYKCDFCAYMNRIWLVMNEHLANAQHFSASLYNATFDNNSVKLVSIKHMVAIMNEHSKSKGLVVACPVCQDVFEDIFMCSLHYKYTHDSDDSDDTSGGYYTICPVIQHETVTMSRMPVCLKCSQKYESHTKLHKHWGNRHHPLTAPPAGDRIFTIYNCPYCNKMFCDFVVCKTHALTHKSGGDQQNGVVAIEVRHLLQPKRQEQLLPLDTDDSNIEGIKAELSILVNMRRYLKTLSGIRFMKMKKRKIKERIRCLREIVKMYGSEAHGGHGVEGNSKYVIRNTK</sequence>
<dbReference type="SMART" id="SM00355">
    <property type="entry name" value="ZnF_C2H2"/>
    <property type="match status" value="4"/>
</dbReference>
<reference evidence="3" key="1">
    <citation type="journal article" date="2023" name="Mol. Biol. Evol.">
        <title>Third-Generation Sequencing Reveals the Adaptive Role of the Epigenome in Three Deep-Sea Polychaetes.</title>
        <authorList>
            <person name="Perez M."/>
            <person name="Aroh O."/>
            <person name="Sun Y."/>
            <person name="Lan Y."/>
            <person name="Juniper S.K."/>
            <person name="Young C.R."/>
            <person name="Angers B."/>
            <person name="Qian P.Y."/>
        </authorList>
    </citation>
    <scope>NUCLEOTIDE SEQUENCE</scope>
    <source>
        <strain evidence="3">R07B-5</strain>
    </source>
</reference>
<dbReference type="PROSITE" id="PS00028">
    <property type="entry name" value="ZINC_FINGER_C2H2_1"/>
    <property type="match status" value="3"/>
</dbReference>
<protein>
    <recommendedName>
        <fullName evidence="2">C2H2-type domain-containing protein</fullName>
    </recommendedName>
</protein>
<evidence type="ECO:0000256" key="1">
    <source>
        <dbReference type="SAM" id="MobiDB-lite"/>
    </source>
</evidence>
<feature type="compositionally biased region" description="Polar residues" evidence="1">
    <location>
        <begin position="198"/>
        <end position="214"/>
    </location>
</feature>
<dbReference type="EMBL" id="JAODUO010000288">
    <property type="protein sequence ID" value="KAK2183969.1"/>
    <property type="molecule type" value="Genomic_DNA"/>
</dbReference>
<keyword evidence="4" id="KW-1185">Reference proteome</keyword>
<feature type="compositionally biased region" description="Low complexity" evidence="1">
    <location>
        <begin position="222"/>
        <end position="263"/>
    </location>
</feature>
<organism evidence="3 4">
    <name type="scientific">Ridgeia piscesae</name>
    <name type="common">Tubeworm</name>
    <dbReference type="NCBI Taxonomy" id="27915"/>
    <lineage>
        <taxon>Eukaryota</taxon>
        <taxon>Metazoa</taxon>
        <taxon>Spiralia</taxon>
        <taxon>Lophotrochozoa</taxon>
        <taxon>Annelida</taxon>
        <taxon>Polychaeta</taxon>
        <taxon>Sedentaria</taxon>
        <taxon>Canalipalpata</taxon>
        <taxon>Sabellida</taxon>
        <taxon>Siboglinidae</taxon>
        <taxon>Ridgeia</taxon>
    </lineage>
</organism>
<feature type="domain" description="C2H2-type" evidence="2">
    <location>
        <begin position="359"/>
        <end position="380"/>
    </location>
</feature>
<evidence type="ECO:0000313" key="4">
    <source>
        <dbReference type="Proteomes" id="UP001209878"/>
    </source>
</evidence>
<dbReference type="Proteomes" id="UP001209878">
    <property type="component" value="Unassembled WGS sequence"/>
</dbReference>